<evidence type="ECO:0000313" key="2">
    <source>
        <dbReference type="EMBL" id="TKV77521.1"/>
    </source>
</evidence>
<sequence length="120" mass="13495">MRATPARRTQSALASTSIGRRDTRASRTRDLRPIYVCINHDLKVFSPFLLINQTAQQSGGQTHQTHCFEISSRFEACSCIEICSWSQDLTSMQYVARPPCAAVEFFVLNLVCNGELAWPL</sequence>
<feature type="region of interest" description="Disordered" evidence="1">
    <location>
        <begin position="1"/>
        <end position="26"/>
    </location>
</feature>
<gene>
    <name evidence="2" type="ORF">FDV58_31270</name>
</gene>
<accession>A0A4U6RTB9</accession>
<proteinExistence type="predicted"/>
<feature type="compositionally biased region" description="Polar residues" evidence="1">
    <location>
        <begin position="7"/>
        <end position="18"/>
    </location>
</feature>
<evidence type="ECO:0000256" key="1">
    <source>
        <dbReference type="SAM" id="MobiDB-lite"/>
    </source>
</evidence>
<dbReference type="EMBL" id="SZZP01000023">
    <property type="protein sequence ID" value="TKV77521.1"/>
    <property type="molecule type" value="Genomic_DNA"/>
</dbReference>
<organism evidence="2 3">
    <name type="scientific">Bradyrhizobium elkanii</name>
    <dbReference type="NCBI Taxonomy" id="29448"/>
    <lineage>
        <taxon>Bacteria</taxon>
        <taxon>Pseudomonadati</taxon>
        <taxon>Pseudomonadota</taxon>
        <taxon>Alphaproteobacteria</taxon>
        <taxon>Hyphomicrobiales</taxon>
        <taxon>Nitrobacteraceae</taxon>
        <taxon>Bradyrhizobium</taxon>
    </lineage>
</organism>
<name>A0A4U6RTB9_BRAEL</name>
<comment type="caution">
    <text evidence="2">The sequence shown here is derived from an EMBL/GenBank/DDBJ whole genome shotgun (WGS) entry which is preliminary data.</text>
</comment>
<dbReference type="Proteomes" id="UP000305095">
    <property type="component" value="Unassembled WGS sequence"/>
</dbReference>
<evidence type="ECO:0000313" key="3">
    <source>
        <dbReference type="Proteomes" id="UP000305095"/>
    </source>
</evidence>
<dbReference type="AlphaFoldDB" id="A0A4U6RTB9"/>
<reference evidence="2 3" key="1">
    <citation type="submission" date="2019-05" db="EMBL/GenBank/DDBJ databases">
        <title>Draft Genome of Bradyrhizobium elkanii strain SEMIA 938, Used in Commercial Inoculants for Lupinus spp. in Brazil.</title>
        <authorList>
            <person name="Hungria M."/>
            <person name="Delamuta J.R.M."/>
            <person name="Ribeiro R.A."/>
            <person name="Nogueira M.A."/>
        </authorList>
    </citation>
    <scope>NUCLEOTIDE SEQUENCE [LARGE SCALE GENOMIC DNA]</scope>
    <source>
        <strain evidence="2 3">Semia 938</strain>
    </source>
</reference>
<protein>
    <submittedName>
        <fullName evidence="2">Uncharacterized protein</fullName>
    </submittedName>
</protein>